<sequence>MDSDDFKTLEAALALIEEYDDISSAESSGDARCADASQLMYQLSRQEKKAVAPNDRVESDRNEIERLKAKLAIPGRNRSRDLHRLELLELRVEAAVLQRQVDALKEKYRLSRPRAKALRMGIRPAEEISPAEATDDQLYDTWRNLAKKRKAFRRNAEIENRNLRELYTRQLRTTNTFMKLFRKQSSIQEQLGYRRAYLKPI</sequence>
<gene>
    <name evidence="1" type="ORF">V7S43_012861</name>
</gene>
<evidence type="ECO:0000313" key="1">
    <source>
        <dbReference type="EMBL" id="KAL3662056.1"/>
    </source>
</evidence>
<keyword evidence="2" id="KW-1185">Reference proteome</keyword>
<evidence type="ECO:0000313" key="2">
    <source>
        <dbReference type="Proteomes" id="UP001632037"/>
    </source>
</evidence>
<accession>A0ABD3F6T3</accession>
<proteinExistence type="predicted"/>
<dbReference type="EMBL" id="JBIMZQ010000033">
    <property type="protein sequence ID" value="KAL3662056.1"/>
    <property type="molecule type" value="Genomic_DNA"/>
</dbReference>
<organism evidence="1 2">
    <name type="scientific">Phytophthora oleae</name>
    <dbReference type="NCBI Taxonomy" id="2107226"/>
    <lineage>
        <taxon>Eukaryota</taxon>
        <taxon>Sar</taxon>
        <taxon>Stramenopiles</taxon>
        <taxon>Oomycota</taxon>
        <taxon>Peronosporomycetes</taxon>
        <taxon>Peronosporales</taxon>
        <taxon>Peronosporaceae</taxon>
        <taxon>Phytophthora</taxon>
    </lineage>
</organism>
<dbReference type="Proteomes" id="UP001632037">
    <property type="component" value="Unassembled WGS sequence"/>
</dbReference>
<protein>
    <submittedName>
        <fullName evidence="1">Uncharacterized protein</fullName>
    </submittedName>
</protein>
<name>A0ABD3F6T3_9STRA</name>
<comment type="caution">
    <text evidence="1">The sequence shown here is derived from an EMBL/GenBank/DDBJ whole genome shotgun (WGS) entry which is preliminary data.</text>
</comment>
<reference evidence="1 2" key="1">
    <citation type="submission" date="2024-09" db="EMBL/GenBank/DDBJ databases">
        <title>Genome sequencing and assembly of Phytophthora oleae, isolate VK10A, causative agent of rot of olive drupes.</title>
        <authorList>
            <person name="Conti Taguali S."/>
            <person name="Riolo M."/>
            <person name="La Spada F."/>
            <person name="Cacciola S.O."/>
            <person name="Dionisio G."/>
        </authorList>
    </citation>
    <scope>NUCLEOTIDE SEQUENCE [LARGE SCALE GENOMIC DNA]</scope>
    <source>
        <strain evidence="1 2">VK10A</strain>
    </source>
</reference>
<dbReference type="AlphaFoldDB" id="A0ABD3F6T3"/>